<keyword evidence="3" id="KW-0812">Transmembrane</keyword>
<comment type="subcellular location">
    <subcellularLocation>
        <location evidence="1">Membrane</location>
        <topology evidence="1">Multi-pass membrane protein</topology>
    </subcellularLocation>
</comment>
<organism evidence="5 6">
    <name type="scientific">Roridomyces roridus</name>
    <dbReference type="NCBI Taxonomy" id="1738132"/>
    <lineage>
        <taxon>Eukaryota</taxon>
        <taxon>Fungi</taxon>
        <taxon>Dikarya</taxon>
        <taxon>Basidiomycota</taxon>
        <taxon>Agaricomycotina</taxon>
        <taxon>Agaricomycetes</taxon>
        <taxon>Agaricomycetidae</taxon>
        <taxon>Agaricales</taxon>
        <taxon>Marasmiineae</taxon>
        <taxon>Mycenaceae</taxon>
        <taxon>Roridomyces</taxon>
    </lineage>
</organism>
<name>A0AAD7BZ79_9AGAR</name>
<proteinExistence type="inferred from homology"/>
<evidence type="ECO:0000256" key="2">
    <source>
        <dbReference type="ARBA" id="ARBA00006727"/>
    </source>
</evidence>
<feature type="transmembrane region" description="Helical" evidence="3">
    <location>
        <begin position="197"/>
        <end position="215"/>
    </location>
</feature>
<dbReference type="Gene3D" id="1.20.1250.20">
    <property type="entry name" value="MFS general substrate transporter like domains"/>
    <property type="match status" value="2"/>
</dbReference>
<dbReference type="InterPro" id="IPR020846">
    <property type="entry name" value="MFS_dom"/>
</dbReference>
<feature type="transmembrane region" description="Helical" evidence="3">
    <location>
        <begin position="289"/>
        <end position="309"/>
    </location>
</feature>
<feature type="transmembrane region" description="Helical" evidence="3">
    <location>
        <begin position="315"/>
        <end position="336"/>
    </location>
</feature>
<dbReference type="InterPro" id="IPR036259">
    <property type="entry name" value="MFS_trans_sf"/>
</dbReference>
<feature type="transmembrane region" description="Helical" evidence="3">
    <location>
        <begin position="21"/>
        <end position="39"/>
    </location>
</feature>
<feature type="domain" description="Major facilitator superfamily (MFS) profile" evidence="4">
    <location>
        <begin position="1"/>
        <end position="142"/>
    </location>
</feature>
<accession>A0AAD7BZ79</accession>
<sequence length="350" mass="37585">MPLFIGLVVGKLFDQGYFHHLMIAGSTIFVFSLFMLSLAKPHQYYQIFLSQGLGMGLGLGMVFTPAVSIPAHYFRRRRALASGIALSGSSVGAIVHPILLNNLIQKPGVGFAGATRASAYMLLGCLIIANLLMRTRMPPNTQRAPPGSLGKLMKVILTDPAYVLAVTGGFFCLLTVYFPAFYIQLYAVKNGVNLHDAFYSVAILNAGSVVGRILPNFFADKFGPFNMIIPCVLICSGLMFSLLGITSTGSMVPVAIIYGIASGAYLALTIAVVASLARSPAEMGLRIGVSFTVISFAALVGTPIAGALLTPEFHWIRPIIFSAVCVFIGLWFFIAARHVDLRRKAKAAQR</sequence>
<keyword evidence="3" id="KW-1133">Transmembrane helix</keyword>
<feature type="transmembrane region" description="Helical" evidence="3">
    <location>
        <begin position="255"/>
        <end position="277"/>
    </location>
</feature>
<dbReference type="Pfam" id="PF07690">
    <property type="entry name" value="MFS_1"/>
    <property type="match status" value="1"/>
</dbReference>
<dbReference type="PANTHER" id="PTHR11360:SF234">
    <property type="entry name" value="MFS-TYPE TRANSPORTER DBAD-RELATED"/>
    <property type="match status" value="1"/>
</dbReference>
<dbReference type="InterPro" id="IPR011701">
    <property type="entry name" value="MFS"/>
</dbReference>
<keyword evidence="3" id="KW-0472">Membrane</keyword>
<evidence type="ECO:0000256" key="1">
    <source>
        <dbReference type="ARBA" id="ARBA00004141"/>
    </source>
</evidence>
<gene>
    <name evidence="5" type="ORF">FB45DRAFT_909980</name>
</gene>
<feature type="transmembrane region" description="Helical" evidence="3">
    <location>
        <begin position="111"/>
        <end position="133"/>
    </location>
</feature>
<dbReference type="InterPro" id="IPR050327">
    <property type="entry name" value="Proton-linked_MCT"/>
</dbReference>
<evidence type="ECO:0000313" key="6">
    <source>
        <dbReference type="Proteomes" id="UP001221142"/>
    </source>
</evidence>
<feature type="transmembrane region" description="Helical" evidence="3">
    <location>
        <begin position="227"/>
        <end position="249"/>
    </location>
</feature>
<evidence type="ECO:0000259" key="4">
    <source>
        <dbReference type="PROSITE" id="PS50850"/>
    </source>
</evidence>
<keyword evidence="6" id="KW-1185">Reference proteome</keyword>
<feature type="domain" description="Major facilitator superfamily (MFS) profile" evidence="4">
    <location>
        <begin position="161"/>
        <end position="350"/>
    </location>
</feature>
<dbReference type="AlphaFoldDB" id="A0AAD7BZ79"/>
<comment type="caution">
    <text evidence="5">The sequence shown here is derived from an EMBL/GenBank/DDBJ whole genome shotgun (WGS) entry which is preliminary data.</text>
</comment>
<feature type="transmembrane region" description="Helical" evidence="3">
    <location>
        <begin position="45"/>
        <end position="67"/>
    </location>
</feature>
<dbReference type="SUPFAM" id="SSF103473">
    <property type="entry name" value="MFS general substrate transporter"/>
    <property type="match status" value="1"/>
</dbReference>
<dbReference type="EMBL" id="JARKIF010000007">
    <property type="protein sequence ID" value="KAJ7634826.1"/>
    <property type="molecule type" value="Genomic_DNA"/>
</dbReference>
<evidence type="ECO:0000256" key="3">
    <source>
        <dbReference type="SAM" id="Phobius"/>
    </source>
</evidence>
<dbReference type="GO" id="GO:0016020">
    <property type="term" value="C:membrane"/>
    <property type="evidence" value="ECO:0007669"/>
    <property type="project" value="UniProtKB-SubCell"/>
</dbReference>
<comment type="similarity">
    <text evidence="2">Belongs to the major facilitator superfamily. Monocarboxylate porter (TC 2.A.1.13) family.</text>
</comment>
<dbReference type="Proteomes" id="UP001221142">
    <property type="component" value="Unassembled WGS sequence"/>
</dbReference>
<evidence type="ECO:0000313" key="5">
    <source>
        <dbReference type="EMBL" id="KAJ7634826.1"/>
    </source>
</evidence>
<feature type="transmembrane region" description="Helical" evidence="3">
    <location>
        <begin position="79"/>
        <end position="99"/>
    </location>
</feature>
<reference evidence="5" key="1">
    <citation type="submission" date="2023-03" db="EMBL/GenBank/DDBJ databases">
        <title>Massive genome expansion in bonnet fungi (Mycena s.s.) driven by repeated elements and novel gene families across ecological guilds.</title>
        <authorList>
            <consortium name="Lawrence Berkeley National Laboratory"/>
            <person name="Harder C.B."/>
            <person name="Miyauchi S."/>
            <person name="Viragh M."/>
            <person name="Kuo A."/>
            <person name="Thoen E."/>
            <person name="Andreopoulos B."/>
            <person name="Lu D."/>
            <person name="Skrede I."/>
            <person name="Drula E."/>
            <person name="Henrissat B."/>
            <person name="Morin E."/>
            <person name="Kohler A."/>
            <person name="Barry K."/>
            <person name="LaButti K."/>
            <person name="Morin E."/>
            <person name="Salamov A."/>
            <person name="Lipzen A."/>
            <person name="Mereny Z."/>
            <person name="Hegedus B."/>
            <person name="Baldrian P."/>
            <person name="Stursova M."/>
            <person name="Weitz H."/>
            <person name="Taylor A."/>
            <person name="Grigoriev I.V."/>
            <person name="Nagy L.G."/>
            <person name="Martin F."/>
            <person name="Kauserud H."/>
        </authorList>
    </citation>
    <scope>NUCLEOTIDE SEQUENCE</scope>
    <source>
        <strain evidence="5">9284</strain>
    </source>
</reference>
<protein>
    <submittedName>
        <fullName evidence="5">Major facilitator superfamily domain-containing protein</fullName>
    </submittedName>
</protein>
<dbReference type="PROSITE" id="PS50850">
    <property type="entry name" value="MFS"/>
    <property type="match status" value="2"/>
</dbReference>
<feature type="transmembrane region" description="Helical" evidence="3">
    <location>
        <begin position="161"/>
        <end position="185"/>
    </location>
</feature>
<dbReference type="GO" id="GO:0022857">
    <property type="term" value="F:transmembrane transporter activity"/>
    <property type="evidence" value="ECO:0007669"/>
    <property type="project" value="InterPro"/>
</dbReference>
<dbReference type="PANTHER" id="PTHR11360">
    <property type="entry name" value="MONOCARBOXYLATE TRANSPORTER"/>
    <property type="match status" value="1"/>
</dbReference>